<dbReference type="EMBL" id="JAUEDM010000001">
    <property type="protein sequence ID" value="KAK3329549.1"/>
    <property type="molecule type" value="Genomic_DNA"/>
</dbReference>
<sequence>MDSYRYNYLDEKLWKDASSDSQSFLAAAGANVSQLWQDNHVSTHSRHDPGCQTISSRDFRLLERSEAMRREIYDLCRRSLSSTRGSRPGQDDADLRALACSAVTAHLIHTELRTEHGRALKKQMIRKFIWAIDKRYRIFTPIFPSTWPAVPEGGKKLYWDVIMGCYSPRSDAFCLALVPSPWIQDDLLSHQRIFADDIEVRTFSSGINGLLTDWRICQLFARGVLAIVPSNTMDVYGCPQYRVRVMDPDYPHLNERLLPEVALVVLGLDNQNKDTVKGKAKSLNSYSITFRDLDNRMLKFTVNSTNRPLDALLFWQFASAMVKLTWQIHFNDYSARLPELHALWRSIWPLPPASPFSKQKPKRNNYLTLGTTLALSHLLNSATPREPETRANNKKTNTISVTDMILALGCADFNPRRITDDERDENVHWAPVMLLANEILERAPNPKDDRAAFMRNAAEVRDEKIQELSMPGCSICKDLQEALGHGNPPPEKAWTHKHVYENQNPLKLGNTWK</sequence>
<dbReference type="Proteomes" id="UP001283341">
    <property type="component" value="Unassembled WGS sequence"/>
</dbReference>
<reference evidence="1" key="1">
    <citation type="journal article" date="2023" name="Mol. Phylogenet. Evol.">
        <title>Genome-scale phylogeny and comparative genomics of the fungal order Sordariales.</title>
        <authorList>
            <person name="Hensen N."/>
            <person name="Bonometti L."/>
            <person name="Westerberg I."/>
            <person name="Brannstrom I.O."/>
            <person name="Guillou S."/>
            <person name="Cros-Aarteil S."/>
            <person name="Calhoun S."/>
            <person name="Haridas S."/>
            <person name="Kuo A."/>
            <person name="Mondo S."/>
            <person name="Pangilinan J."/>
            <person name="Riley R."/>
            <person name="LaButti K."/>
            <person name="Andreopoulos B."/>
            <person name="Lipzen A."/>
            <person name="Chen C."/>
            <person name="Yan M."/>
            <person name="Daum C."/>
            <person name="Ng V."/>
            <person name="Clum A."/>
            <person name="Steindorff A."/>
            <person name="Ohm R.A."/>
            <person name="Martin F."/>
            <person name="Silar P."/>
            <person name="Natvig D.O."/>
            <person name="Lalanne C."/>
            <person name="Gautier V."/>
            <person name="Ament-Velasquez S.L."/>
            <person name="Kruys A."/>
            <person name="Hutchinson M.I."/>
            <person name="Powell A.J."/>
            <person name="Barry K."/>
            <person name="Miller A.N."/>
            <person name="Grigoriev I.V."/>
            <person name="Debuchy R."/>
            <person name="Gladieux P."/>
            <person name="Hiltunen Thoren M."/>
            <person name="Johannesson H."/>
        </authorList>
    </citation>
    <scope>NUCLEOTIDE SEQUENCE</scope>
    <source>
        <strain evidence="1">CBS 118394</strain>
    </source>
</reference>
<proteinExistence type="predicted"/>
<organism evidence="1 2">
    <name type="scientific">Apodospora peruviana</name>
    <dbReference type="NCBI Taxonomy" id="516989"/>
    <lineage>
        <taxon>Eukaryota</taxon>
        <taxon>Fungi</taxon>
        <taxon>Dikarya</taxon>
        <taxon>Ascomycota</taxon>
        <taxon>Pezizomycotina</taxon>
        <taxon>Sordariomycetes</taxon>
        <taxon>Sordariomycetidae</taxon>
        <taxon>Sordariales</taxon>
        <taxon>Lasiosphaeriaceae</taxon>
        <taxon>Apodospora</taxon>
    </lineage>
</organism>
<reference evidence="1" key="2">
    <citation type="submission" date="2023-06" db="EMBL/GenBank/DDBJ databases">
        <authorList>
            <consortium name="Lawrence Berkeley National Laboratory"/>
            <person name="Haridas S."/>
            <person name="Hensen N."/>
            <person name="Bonometti L."/>
            <person name="Westerberg I."/>
            <person name="Brannstrom I.O."/>
            <person name="Guillou S."/>
            <person name="Cros-Aarteil S."/>
            <person name="Calhoun S."/>
            <person name="Kuo A."/>
            <person name="Mondo S."/>
            <person name="Pangilinan J."/>
            <person name="Riley R."/>
            <person name="Labutti K."/>
            <person name="Andreopoulos B."/>
            <person name="Lipzen A."/>
            <person name="Chen C."/>
            <person name="Yanf M."/>
            <person name="Daum C."/>
            <person name="Ng V."/>
            <person name="Clum A."/>
            <person name="Steindorff A."/>
            <person name="Ohm R."/>
            <person name="Martin F."/>
            <person name="Silar P."/>
            <person name="Natvig D."/>
            <person name="Lalanne C."/>
            <person name="Gautier V."/>
            <person name="Ament-Velasquez S.L."/>
            <person name="Kruys A."/>
            <person name="Hutchinson M.I."/>
            <person name="Powell A.J."/>
            <person name="Barry K."/>
            <person name="Miller A.N."/>
            <person name="Grigoriev I.V."/>
            <person name="Debuchy R."/>
            <person name="Gladieux P."/>
            <person name="Thoren M.H."/>
            <person name="Johannesson H."/>
        </authorList>
    </citation>
    <scope>NUCLEOTIDE SEQUENCE</scope>
    <source>
        <strain evidence="1">CBS 118394</strain>
    </source>
</reference>
<gene>
    <name evidence="1" type="ORF">B0H66DRAFT_29197</name>
</gene>
<evidence type="ECO:0000313" key="1">
    <source>
        <dbReference type="EMBL" id="KAK3329549.1"/>
    </source>
</evidence>
<dbReference type="AlphaFoldDB" id="A0AAE0IR26"/>
<name>A0AAE0IR26_9PEZI</name>
<accession>A0AAE0IR26</accession>
<evidence type="ECO:0000313" key="2">
    <source>
        <dbReference type="Proteomes" id="UP001283341"/>
    </source>
</evidence>
<protein>
    <submittedName>
        <fullName evidence="1">Uncharacterized protein</fullName>
    </submittedName>
</protein>
<keyword evidence="2" id="KW-1185">Reference proteome</keyword>
<comment type="caution">
    <text evidence="1">The sequence shown here is derived from an EMBL/GenBank/DDBJ whole genome shotgun (WGS) entry which is preliminary data.</text>
</comment>